<dbReference type="SUPFAM" id="SSF53474">
    <property type="entry name" value="alpha/beta-Hydrolases"/>
    <property type="match status" value="1"/>
</dbReference>
<dbReference type="Pfam" id="PF00561">
    <property type="entry name" value="Abhydrolase_1"/>
    <property type="match status" value="1"/>
</dbReference>
<proteinExistence type="predicted"/>
<reference evidence="2 3" key="1">
    <citation type="submission" date="2024-09" db="EMBL/GenBank/DDBJ databases">
        <authorList>
            <person name="Sun Q."/>
            <person name="Mori K."/>
        </authorList>
    </citation>
    <scope>NUCLEOTIDE SEQUENCE [LARGE SCALE GENOMIC DNA]</scope>
    <source>
        <strain evidence="2 3">CECT 7682</strain>
    </source>
</reference>
<feature type="domain" description="AB hydrolase-1" evidence="1">
    <location>
        <begin position="72"/>
        <end position="325"/>
    </location>
</feature>
<dbReference type="PANTHER" id="PTHR32268:SF15">
    <property type="entry name" value="HOMOSERINE ACETYLTRANSFERASE FAMILY PROTEIN (AFU_ORTHOLOGUE AFUA_1G15350)"/>
    <property type="match status" value="1"/>
</dbReference>
<dbReference type="NCBIfam" id="NF005757">
    <property type="entry name" value="PRK07581.1"/>
    <property type="match status" value="1"/>
</dbReference>
<dbReference type="EMBL" id="JBHMEW010000062">
    <property type="protein sequence ID" value="MFB9212641.1"/>
    <property type="molecule type" value="Genomic_DNA"/>
</dbReference>
<comment type="caution">
    <text evidence="2">The sequence shown here is derived from an EMBL/GenBank/DDBJ whole genome shotgun (WGS) entry which is preliminary data.</text>
</comment>
<protein>
    <submittedName>
        <fullName evidence="2">Alpha/beta fold hydrolase</fullName>
    </submittedName>
</protein>
<sequence length="363" mass="41053">MEKISYYSQENHGPYQVYNLGDFELEEGGIINDCQIAYSTFGKLNPRKDNAILITTWYSGTSKIMEQVYQGEGRAIDPAKYFIVIINQIGNGLSTSPHSAMDGLKGAKFPRVRISDDVRAQYRLLTELFGIESLALVVGGSMGAQQTWEWAVRYPDMVKRAVPIAGRARNTRHNFLFIETLKYALMSDPNWNEGNYTDSNLVSRGLKHHADLWSVMGFSIEFYKQELYKNLGFSSLEEFRVGFTQGYFLPMDPNNLLCMAWKWQKGDVSRITNGDLSAALGRIKSKVLILAIDGDMLYPPSDCEADQKLTPNSEMRIIHSYAGHLGLFGIEPSFSEQVDKYLKEILDTPIEKKISGKSFSLRN</sequence>
<evidence type="ECO:0000259" key="1">
    <source>
        <dbReference type="Pfam" id="PF00561"/>
    </source>
</evidence>
<evidence type="ECO:0000313" key="3">
    <source>
        <dbReference type="Proteomes" id="UP001589654"/>
    </source>
</evidence>
<dbReference type="RefSeq" id="WP_290249294.1">
    <property type="nucleotide sequence ID" value="NZ_JAUFQT010000002.1"/>
</dbReference>
<keyword evidence="2" id="KW-0378">Hydrolase</keyword>
<dbReference type="Proteomes" id="UP001589654">
    <property type="component" value="Unassembled WGS sequence"/>
</dbReference>
<keyword evidence="3" id="KW-1185">Reference proteome</keyword>
<dbReference type="PIRSF" id="PIRSF000443">
    <property type="entry name" value="Homoser_Ac_trans"/>
    <property type="match status" value="1"/>
</dbReference>
<dbReference type="InterPro" id="IPR000073">
    <property type="entry name" value="AB_hydrolase_1"/>
</dbReference>
<name>A0ABV5J756_9BACT</name>
<dbReference type="PANTHER" id="PTHR32268">
    <property type="entry name" value="HOMOSERINE O-ACETYLTRANSFERASE"/>
    <property type="match status" value="1"/>
</dbReference>
<accession>A0ABV5J756</accession>
<organism evidence="2 3">
    <name type="scientific">Echinicola jeungdonensis</name>
    <dbReference type="NCBI Taxonomy" id="709343"/>
    <lineage>
        <taxon>Bacteria</taxon>
        <taxon>Pseudomonadati</taxon>
        <taxon>Bacteroidota</taxon>
        <taxon>Cytophagia</taxon>
        <taxon>Cytophagales</taxon>
        <taxon>Cyclobacteriaceae</taxon>
        <taxon>Echinicola</taxon>
    </lineage>
</organism>
<gene>
    <name evidence="2" type="ORF">ACFFUR_12565</name>
</gene>
<dbReference type="Gene3D" id="3.40.50.1820">
    <property type="entry name" value="alpha/beta hydrolase"/>
    <property type="match status" value="1"/>
</dbReference>
<dbReference type="GO" id="GO:0016787">
    <property type="term" value="F:hydrolase activity"/>
    <property type="evidence" value="ECO:0007669"/>
    <property type="project" value="UniProtKB-KW"/>
</dbReference>
<dbReference type="InterPro" id="IPR008220">
    <property type="entry name" value="HAT_MetX-like"/>
</dbReference>
<evidence type="ECO:0000313" key="2">
    <source>
        <dbReference type="EMBL" id="MFB9212641.1"/>
    </source>
</evidence>
<dbReference type="InterPro" id="IPR029058">
    <property type="entry name" value="AB_hydrolase_fold"/>
</dbReference>